<gene>
    <name evidence="2" type="ORF">DWB68_07830</name>
</gene>
<dbReference type="Gene3D" id="3.20.20.190">
    <property type="entry name" value="Phosphatidylinositol (PI) phosphodiesterase"/>
    <property type="match status" value="1"/>
</dbReference>
<evidence type="ECO:0000313" key="3">
    <source>
        <dbReference type="Proteomes" id="UP000265419"/>
    </source>
</evidence>
<sequence length="264" mass="27906">MLNAPGGPLAGAALGFAHRGGGRADENTLAAFTAAAAHGFAYLETDVRLSRDGVLYAIHDATVDRVTNGTGAVAELSAAELDDLTVHGPAGEPPARFETLLRELPHARWNVDVKSDGAADELVHLVAEAGAQDRVLVASFAAAHRRRAQALLPSLAGSAGPWLVAASVLLGPLAVPLLQRARARGIVALQVPVRQYGIRVVRESWVRRLHAAGVQAHVWVVDDPEQMRELIDLGVDGLMTDEPVLLAAVLGERGEWPQLQGERA</sequence>
<keyword evidence="3" id="KW-1185">Reference proteome</keyword>
<accession>A0A399JE54</accession>
<dbReference type="GO" id="GO:0008081">
    <property type="term" value="F:phosphoric diester hydrolase activity"/>
    <property type="evidence" value="ECO:0007669"/>
    <property type="project" value="InterPro"/>
</dbReference>
<dbReference type="PROSITE" id="PS51704">
    <property type="entry name" value="GP_PDE"/>
    <property type="match status" value="1"/>
</dbReference>
<name>A0A399JE54_9MICC</name>
<feature type="domain" description="GP-PDE" evidence="1">
    <location>
        <begin position="13"/>
        <end position="250"/>
    </location>
</feature>
<dbReference type="Proteomes" id="UP000265419">
    <property type="component" value="Unassembled WGS sequence"/>
</dbReference>
<dbReference type="GO" id="GO:0006629">
    <property type="term" value="P:lipid metabolic process"/>
    <property type="evidence" value="ECO:0007669"/>
    <property type="project" value="InterPro"/>
</dbReference>
<dbReference type="PANTHER" id="PTHR43805:SF1">
    <property type="entry name" value="GP-PDE DOMAIN-CONTAINING PROTEIN"/>
    <property type="match status" value="1"/>
</dbReference>
<protein>
    <submittedName>
        <fullName evidence="2">Glycerophosphodiester phosphodiesterase</fullName>
    </submittedName>
</protein>
<dbReference type="InterPro" id="IPR030395">
    <property type="entry name" value="GP_PDE_dom"/>
</dbReference>
<dbReference type="AlphaFoldDB" id="A0A399JE54"/>
<evidence type="ECO:0000259" key="1">
    <source>
        <dbReference type="PROSITE" id="PS51704"/>
    </source>
</evidence>
<dbReference type="EMBL" id="QQXK01000013">
    <property type="protein sequence ID" value="RII42352.1"/>
    <property type="molecule type" value="Genomic_DNA"/>
</dbReference>
<dbReference type="Pfam" id="PF03009">
    <property type="entry name" value="GDPD"/>
    <property type="match status" value="1"/>
</dbReference>
<dbReference type="SUPFAM" id="SSF51695">
    <property type="entry name" value="PLC-like phosphodiesterases"/>
    <property type="match status" value="1"/>
</dbReference>
<evidence type="ECO:0000313" key="2">
    <source>
        <dbReference type="EMBL" id="RII42352.1"/>
    </source>
</evidence>
<comment type="caution">
    <text evidence="2">The sequence shown here is derived from an EMBL/GenBank/DDBJ whole genome shotgun (WGS) entry which is preliminary data.</text>
</comment>
<organism evidence="2 3">
    <name type="scientific">Galactobacter valiniphilus</name>
    <dbReference type="NCBI Taxonomy" id="2676122"/>
    <lineage>
        <taxon>Bacteria</taxon>
        <taxon>Bacillati</taxon>
        <taxon>Actinomycetota</taxon>
        <taxon>Actinomycetes</taxon>
        <taxon>Micrococcales</taxon>
        <taxon>Micrococcaceae</taxon>
        <taxon>Galactobacter</taxon>
    </lineage>
</organism>
<proteinExistence type="predicted"/>
<dbReference type="PANTHER" id="PTHR43805">
    <property type="entry name" value="GLYCEROPHOSPHORYL DIESTER PHOSPHODIESTERASE"/>
    <property type="match status" value="1"/>
</dbReference>
<reference evidence="2 3" key="1">
    <citation type="submission" date="2018-07" db="EMBL/GenBank/DDBJ databases">
        <title>Arthrobacter sp. nov., isolated from raw cow's milk with high bacterial count.</title>
        <authorList>
            <person name="Hahne J."/>
            <person name="Isele D."/>
            <person name="Lipski A."/>
        </authorList>
    </citation>
    <scope>NUCLEOTIDE SEQUENCE [LARGE SCALE GENOMIC DNA]</scope>
    <source>
        <strain evidence="2 3">JZ R-35</strain>
    </source>
</reference>
<dbReference type="InterPro" id="IPR017946">
    <property type="entry name" value="PLC-like_Pdiesterase_TIM-brl"/>
</dbReference>